<name>A0A3T0N457_9RHOB</name>
<evidence type="ECO:0000313" key="1">
    <source>
        <dbReference type="EMBL" id="AZV78771.1"/>
    </source>
</evidence>
<dbReference type="OrthoDB" id="9802489at2"/>
<sequence>MADKINLHLCEGLIGPETKIRDYSRVESFGRTVLGGDVCILKQVFDEARLLQFRAQLLEWSKRTEPFEAGRSANQEAINFHRQDNSTSSSIVQHCFHVFGFGDLPSVDEAFRSELEALAAVLLEIQNAIVGTDFSFSDGDLKTMVARFPRGGGFQGEHRHPFLPYKILVCANMSRKGIDYNDTSFRLQFGQSELDVIDDFAIGDVLVFRADMFHQMEPVDQSDFLTWDAEDGVWILAIEALSNYSASEAV</sequence>
<dbReference type="AlphaFoldDB" id="A0A3T0N457"/>
<evidence type="ECO:0000313" key="2">
    <source>
        <dbReference type="Proteomes" id="UP000283063"/>
    </source>
</evidence>
<dbReference type="Proteomes" id="UP000283063">
    <property type="component" value="Chromosome"/>
</dbReference>
<reference evidence="1 2" key="1">
    <citation type="submission" date="2018-10" db="EMBL/GenBank/DDBJ databases">
        <title>Parasedimentitalea marina sp. nov., a psychrophilic bacterium isolated from deep seawater of the New Britain Trench.</title>
        <authorList>
            <person name="Cao J."/>
        </authorList>
    </citation>
    <scope>NUCLEOTIDE SEQUENCE [LARGE SCALE GENOMIC DNA]</scope>
    <source>
        <strain evidence="1 2">W43</strain>
    </source>
</reference>
<proteinExistence type="predicted"/>
<gene>
    <name evidence="1" type="ORF">EBB79_13415</name>
</gene>
<keyword evidence="2" id="KW-1185">Reference proteome</keyword>
<dbReference type="KEGG" id="sedi:EBB79_13415"/>
<organism evidence="1 2">
    <name type="scientific">Parasedimentitalea marina</name>
    <dbReference type="NCBI Taxonomy" id="2483033"/>
    <lineage>
        <taxon>Bacteria</taxon>
        <taxon>Pseudomonadati</taxon>
        <taxon>Pseudomonadota</taxon>
        <taxon>Alphaproteobacteria</taxon>
        <taxon>Rhodobacterales</taxon>
        <taxon>Paracoccaceae</taxon>
        <taxon>Parasedimentitalea</taxon>
    </lineage>
</organism>
<protein>
    <recommendedName>
        <fullName evidence="3">Fe2OG dioxygenase domain-containing protein</fullName>
    </recommendedName>
</protein>
<evidence type="ECO:0008006" key="3">
    <source>
        <dbReference type="Google" id="ProtNLM"/>
    </source>
</evidence>
<accession>A0A3T0N457</accession>
<dbReference type="EMBL" id="CP033219">
    <property type="protein sequence ID" value="AZV78771.1"/>
    <property type="molecule type" value="Genomic_DNA"/>
</dbReference>
<dbReference type="RefSeq" id="WP_127749320.1">
    <property type="nucleotide sequence ID" value="NZ_CP033219.1"/>
</dbReference>